<protein>
    <submittedName>
        <fullName evidence="2">Uncharacterized protein</fullName>
    </submittedName>
</protein>
<dbReference type="EMBL" id="AK440782">
    <property type="protein sequence ID" value="BAN64576.1"/>
    <property type="molecule type" value="mRNA"/>
</dbReference>
<organism evidence="2">
    <name type="scientific">Babesia bovis</name>
    <dbReference type="NCBI Taxonomy" id="5865"/>
    <lineage>
        <taxon>Eukaryota</taxon>
        <taxon>Sar</taxon>
        <taxon>Alveolata</taxon>
        <taxon>Apicomplexa</taxon>
        <taxon>Aconoidasida</taxon>
        <taxon>Piroplasmida</taxon>
        <taxon>Babesiidae</taxon>
        <taxon>Babesia</taxon>
    </lineage>
</organism>
<feature type="region of interest" description="Disordered" evidence="1">
    <location>
        <begin position="190"/>
        <end position="245"/>
    </location>
</feature>
<proteinExistence type="evidence at transcript level"/>
<evidence type="ECO:0000256" key="1">
    <source>
        <dbReference type="SAM" id="MobiDB-lite"/>
    </source>
</evidence>
<dbReference type="AlphaFoldDB" id="S6B6C4"/>
<name>S6B6C4_BABBO</name>
<sequence length="336" mass="37921">MGMLWPNDSNEHCNDIHDIYSDNKSHITLNNDRSSSITTRFDVTRTNESISHEECSNEFTPNVYRQKSSEVYKTGLETHCHEQNRNLEKPTSMARVRNTENYIPYQPVENDDEPCAAYSYPNSGLSLLEESNTHDLNVMERTDGSMDAQPLAFITQNHEHVGRSSEVELGDNGVSSNVPDQASEIFEAQDFNMDDNTDETSDMDASFSDDGSYSTLEMDRSSSIQSQSSDIPNGEGRTSDSWKSFPAPRPYGGANSLYEPLHDPDNPITIDIPTLTYKGPKIKLYHNSGLLDELTEMENGIREEMAKSMLDIMLANKNFFDIVLKDVQLSLEEERS</sequence>
<reference evidence="2" key="1">
    <citation type="journal article" date="2014" name="BMC Genomics">
        <title>The Babesia bovis gene and promoter model: an update from full-length EST analysis.</title>
        <authorList>
            <person name="Yamagishi J."/>
            <person name="Wakaguri H."/>
            <person name="Yokoyama N."/>
            <person name="Yamashita R."/>
            <person name="Suzuki Y."/>
            <person name="Xuan X."/>
            <person name="Igarashi I."/>
        </authorList>
    </citation>
    <scope>NUCLEOTIDE SEQUENCE</scope>
    <source>
        <strain evidence="2">Texas</strain>
    </source>
</reference>
<gene>
    <name evidence="2" type="primary">BBOV_I002490</name>
</gene>
<accession>S6B6C4</accession>
<evidence type="ECO:0000313" key="2">
    <source>
        <dbReference type="EMBL" id="BAN64576.1"/>
    </source>
</evidence>
<dbReference type="VEuPathDB" id="PiroplasmaDB:BBOV_I002490"/>
<feature type="compositionally biased region" description="Acidic residues" evidence="1">
    <location>
        <begin position="192"/>
        <end position="202"/>
    </location>
</feature>